<gene>
    <name evidence="4" type="ORF">VitviT2T_030256</name>
</gene>
<evidence type="ECO:0000313" key="4">
    <source>
        <dbReference type="EMBL" id="WKA12913.1"/>
    </source>
</evidence>
<evidence type="ECO:0000256" key="2">
    <source>
        <dbReference type="ARBA" id="ARBA00008440"/>
    </source>
</evidence>
<accession>A0ABY9E0M0</accession>
<dbReference type="PANTHER" id="PTHR30540:SF14">
    <property type="entry name" value="POTASSIUM TRANSPORTER 1"/>
    <property type="match status" value="1"/>
</dbReference>
<keyword evidence="5" id="KW-1185">Reference proteome</keyword>
<protein>
    <recommendedName>
        <fullName evidence="3">K+ potassium transporter integral membrane domain-containing protein</fullName>
    </recommendedName>
</protein>
<comment type="subcellular location">
    <subcellularLocation>
        <location evidence="1">Cell membrane</location>
        <topology evidence="1">Multi-pass membrane protein</topology>
    </subcellularLocation>
</comment>
<feature type="domain" description="K+ potassium transporter integral membrane" evidence="3">
    <location>
        <begin position="32"/>
        <end position="70"/>
    </location>
</feature>
<sequence length="78" mass="8737">MSPTPSEESIEQESSQQNVKKVSCTLVLTLDYQSLGVVYGDFSTFPLYVYKTTFSGKSSLHGNDEEIYGVHTFSREMS</sequence>
<dbReference type="EMBL" id="CP126666">
    <property type="protein sequence ID" value="WKA12913.1"/>
    <property type="molecule type" value="Genomic_DNA"/>
</dbReference>
<dbReference type="Proteomes" id="UP001227230">
    <property type="component" value="Chromosome 19"/>
</dbReference>
<dbReference type="PANTHER" id="PTHR30540">
    <property type="entry name" value="OSMOTIC STRESS POTASSIUM TRANSPORTER"/>
    <property type="match status" value="1"/>
</dbReference>
<proteinExistence type="inferred from homology"/>
<evidence type="ECO:0000256" key="1">
    <source>
        <dbReference type="ARBA" id="ARBA00004651"/>
    </source>
</evidence>
<comment type="similarity">
    <text evidence="2">Belongs to the HAK/KUP transporter (TC 2.A.72.3) family.</text>
</comment>
<name>A0ABY9E0M0_VITVI</name>
<evidence type="ECO:0000313" key="5">
    <source>
        <dbReference type="Proteomes" id="UP001227230"/>
    </source>
</evidence>
<organism evidence="4 5">
    <name type="scientific">Vitis vinifera</name>
    <name type="common">Grape</name>
    <dbReference type="NCBI Taxonomy" id="29760"/>
    <lineage>
        <taxon>Eukaryota</taxon>
        <taxon>Viridiplantae</taxon>
        <taxon>Streptophyta</taxon>
        <taxon>Embryophyta</taxon>
        <taxon>Tracheophyta</taxon>
        <taxon>Spermatophyta</taxon>
        <taxon>Magnoliopsida</taxon>
        <taxon>eudicotyledons</taxon>
        <taxon>Gunneridae</taxon>
        <taxon>Pentapetalae</taxon>
        <taxon>rosids</taxon>
        <taxon>Vitales</taxon>
        <taxon>Vitaceae</taxon>
        <taxon>Viteae</taxon>
        <taxon>Vitis</taxon>
    </lineage>
</organism>
<dbReference type="InterPro" id="IPR053951">
    <property type="entry name" value="K_trans_N"/>
</dbReference>
<evidence type="ECO:0000259" key="3">
    <source>
        <dbReference type="Pfam" id="PF02705"/>
    </source>
</evidence>
<dbReference type="Pfam" id="PF02705">
    <property type="entry name" value="K_trans"/>
    <property type="match status" value="1"/>
</dbReference>
<dbReference type="InterPro" id="IPR003855">
    <property type="entry name" value="K+_transporter"/>
</dbReference>
<reference evidence="4 5" key="1">
    <citation type="journal article" date="2023" name="Hortic Res">
        <title>The complete reference genome for grapevine (Vitis vinifera L.) genetics and breeding.</title>
        <authorList>
            <person name="Shi X."/>
            <person name="Cao S."/>
            <person name="Wang X."/>
            <person name="Huang S."/>
            <person name="Wang Y."/>
            <person name="Liu Z."/>
            <person name="Liu W."/>
            <person name="Leng X."/>
            <person name="Peng Y."/>
            <person name="Wang N."/>
            <person name="Wang Y."/>
            <person name="Ma Z."/>
            <person name="Xu X."/>
            <person name="Zhang F."/>
            <person name="Xue H."/>
            <person name="Zhong H."/>
            <person name="Wang Y."/>
            <person name="Zhang K."/>
            <person name="Velt A."/>
            <person name="Avia K."/>
            <person name="Holtgrawe D."/>
            <person name="Grimplet J."/>
            <person name="Matus J.T."/>
            <person name="Ware D."/>
            <person name="Wu X."/>
            <person name="Wang H."/>
            <person name="Liu C."/>
            <person name="Fang Y."/>
            <person name="Rustenholz C."/>
            <person name="Cheng Z."/>
            <person name="Xiao H."/>
            <person name="Zhou Y."/>
        </authorList>
    </citation>
    <scope>NUCLEOTIDE SEQUENCE [LARGE SCALE GENOMIC DNA]</scope>
    <source>
        <strain evidence="5">cv. Pinot noir / PN40024</strain>
        <tissue evidence="4">Leaf</tissue>
    </source>
</reference>